<dbReference type="EMBL" id="CP141059">
    <property type="protein sequence ID" value="WQQ26145.1"/>
    <property type="molecule type" value="Genomic_DNA"/>
</dbReference>
<gene>
    <name evidence="2" type="ORF">SHK19_19545</name>
</gene>
<feature type="signal peptide" evidence="1">
    <location>
        <begin position="1"/>
        <end position="20"/>
    </location>
</feature>
<evidence type="ECO:0000313" key="3">
    <source>
        <dbReference type="Proteomes" id="UP001327225"/>
    </source>
</evidence>
<accession>A0ABZ0ZPY5</accession>
<organism evidence="2 3">
    <name type="scientific">Nocardioides bizhenqiangii</name>
    <dbReference type="NCBI Taxonomy" id="3095076"/>
    <lineage>
        <taxon>Bacteria</taxon>
        <taxon>Bacillati</taxon>
        <taxon>Actinomycetota</taxon>
        <taxon>Actinomycetes</taxon>
        <taxon>Propionibacteriales</taxon>
        <taxon>Nocardioidaceae</taxon>
        <taxon>Nocardioides</taxon>
    </lineage>
</organism>
<proteinExistence type="predicted"/>
<dbReference type="Proteomes" id="UP001327225">
    <property type="component" value="Chromosome"/>
</dbReference>
<keyword evidence="3" id="KW-1185">Reference proteome</keyword>
<sequence>MKRPFTALLPLAALALAVTACQPADDDDGNDTPSSAPALVSEDATLAWSAQLESDWSPTHAVAVGDTVIVSTSWEIDEGTEITAYRADGSVAWQDSGYGGALLAPVGDDQVLICDSEESWTVSVEDGSVVDEGAADDERCPVADDEEGIPVPRNDEAYTIDGNVLSVDGPDGSYDITLDQPVDEIWGVDGGVVGFIDESDTVVLYR</sequence>
<evidence type="ECO:0000256" key="1">
    <source>
        <dbReference type="SAM" id="SignalP"/>
    </source>
</evidence>
<reference evidence="3" key="1">
    <citation type="submission" date="2023-12" db="EMBL/GenBank/DDBJ databases">
        <title>Novel species in genus Nocardioides.</title>
        <authorList>
            <person name="Zhou H."/>
        </authorList>
    </citation>
    <scope>NUCLEOTIDE SEQUENCE [LARGE SCALE GENOMIC DNA]</scope>
    <source>
        <strain evidence="3">HM61</strain>
    </source>
</reference>
<keyword evidence="1" id="KW-0732">Signal</keyword>
<name>A0ABZ0ZPY5_9ACTN</name>
<protein>
    <submittedName>
        <fullName evidence="2">Uncharacterized protein</fullName>
    </submittedName>
</protein>
<dbReference type="PROSITE" id="PS51257">
    <property type="entry name" value="PROKAR_LIPOPROTEIN"/>
    <property type="match status" value="1"/>
</dbReference>
<evidence type="ECO:0000313" key="2">
    <source>
        <dbReference type="EMBL" id="WQQ26145.1"/>
    </source>
</evidence>
<dbReference type="RefSeq" id="WP_322937209.1">
    <property type="nucleotide sequence ID" value="NZ_CP141059.1"/>
</dbReference>
<feature type="chain" id="PRO_5046763323" evidence="1">
    <location>
        <begin position="21"/>
        <end position="206"/>
    </location>
</feature>